<dbReference type="SUPFAM" id="SSF103515">
    <property type="entry name" value="Autotransporter"/>
    <property type="match status" value="1"/>
</dbReference>
<feature type="domain" description="Autotransporter" evidence="1">
    <location>
        <begin position="615"/>
        <end position="902"/>
    </location>
</feature>
<keyword evidence="2" id="KW-0614">Plasmid</keyword>
<dbReference type="PANTHER" id="PTHR12338:SF5">
    <property type="entry name" value="ANTIGEN 43-RELATED"/>
    <property type="match status" value="1"/>
</dbReference>
<evidence type="ECO:0000313" key="3">
    <source>
        <dbReference type="Proteomes" id="UP000217979"/>
    </source>
</evidence>
<reference evidence="2 3" key="1">
    <citation type="submission" date="2017-09" db="EMBL/GenBank/DDBJ databases">
        <title>FDA dAtabase for Regulatory Grade micrObial Sequences (FDA-ARGOS): Supporting development and validation of Infectious Disease Dx tests.</title>
        <authorList>
            <person name="Minogue T."/>
            <person name="Wolcott M."/>
            <person name="Wasieloski L."/>
            <person name="Aguilar W."/>
            <person name="Moore D."/>
            <person name="Tallon L."/>
            <person name="Sadzewicz L."/>
            <person name="Ott S."/>
            <person name="Zhao X."/>
            <person name="Nagaraj S."/>
            <person name="Vavikolanu K."/>
            <person name="Aluvathingal J."/>
            <person name="Nadendla S."/>
            <person name="Sichtig H."/>
        </authorList>
    </citation>
    <scope>NUCLEOTIDE SEQUENCE [LARGE SCALE GENOMIC DNA]</scope>
    <source>
        <strain evidence="2 3">FDAARGOS_392</strain>
        <plasmid evidence="3">Plasmid unnamed</plasmid>
    </source>
</reference>
<dbReference type="CDD" id="cd01344">
    <property type="entry name" value="PL2_Passenger_AT"/>
    <property type="match status" value="1"/>
</dbReference>
<dbReference type="PROSITE" id="PS51208">
    <property type="entry name" value="AUTOTRANSPORTER"/>
    <property type="match status" value="1"/>
</dbReference>
<evidence type="ECO:0000259" key="1">
    <source>
        <dbReference type="PROSITE" id="PS51208"/>
    </source>
</evidence>
<dbReference type="SMART" id="SM00869">
    <property type="entry name" value="Autotransporter"/>
    <property type="match status" value="1"/>
</dbReference>
<dbReference type="Pfam" id="PF18883">
    <property type="entry name" value="AC_1"/>
    <property type="match status" value="1"/>
</dbReference>
<dbReference type="InterPro" id="IPR043990">
    <property type="entry name" value="AC_1"/>
</dbReference>
<dbReference type="EMBL" id="CP023526">
    <property type="protein sequence ID" value="ATF95412.1"/>
    <property type="molecule type" value="Genomic_DNA"/>
</dbReference>
<dbReference type="InterPro" id="IPR012332">
    <property type="entry name" value="Autotransporter_pectin_lyase_C"/>
</dbReference>
<dbReference type="InterPro" id="IPR005546">
    <property type="entry name" value="Autotransporte_beta"/>
</dbReference>
<gene>
    <name evidence="2" type="ORF">CO704_25335</name>
</gene>
<geneLocation type="plasmid" evidence="2">
    <name>unnamed</name>
</geneLocation>
<dbReference type="InterPro" id="IPR050909">
    <property type="entry name" value="Bact_Autotransporter_VF"/>
</dbReference>
<dbReference type="SUPFAM" id="SSF51126">
    <property type="entry name" value="Pectin lyase-like"/>
    <property type="match status" value="1"/>
</dbReference>
<dbReference type="InterPro" id="IPR011050">
    <property type="entry name" value="Pectin_lyase_fold/virulence"/>
</dbReference>
<dbReference type="AlphaFoldDB" id="A0A291E661"/>
<protein>
    <submittedName>
        <fullName evidence="2">Type V secretion protein A</fullName>
    </submittedName>
</protein>
<name>A0A291E661_9ENTR</name>
<dbReference type="Gene3D" id="2.160.20.20">
    <property type="match status" value="1"/>
</dbReference>
<dbReference type="Gene3D" id="2.40.128.130">
    <property type="entry name" value="Autotransporter beta-domain"/>
    <property type="match status" value="1"/>
</dbReference>
<dbReference type="PANTHER" id="PTHR12338">
    <property type="entry name" value="AUTOTRANSPORTER"/>
    <property type="match status" value="1"/>
</dbReference>
<proteinExistence type="predicted"/>
<dbReference type="NCBIfam" id="TIGR01414">
    <property type="entry name" value="autotrans_barl"/>
    <property type="match status" value="1"/>
</dbReference>
<dbReference type="Pfam" id="PF03797">
    <property type="entry name" value="Autotransporter"/>
    <property type="match status" value="1"/>
</dbReference>
<dbReference type="InterPro" id="IPR006315">
    <property type="entry name" value="OM_autotransptr_brl_dom"/>
</dbReference>
<sequence length="902" mass="92139">MVLIPFKPTALAIITMGLASTLIFPEASGATISVSPGDTTQLDGTVDHSGDTVEMTGGNLLLKQSLHLGGDGISPPSISMSGGSLMMEGGASMAGQLLIRGTSAANIGTTGGGPAAFTDLLASGQASIALDNVTVGSGHPVFTPPDSTGVLILHDQSHVSATSRTVIAGNSEQTAVWLFDNSSADLNGSTITSGMEGIAIQDNSRATLTGGSIVAAGGGVTAVGNAQLTVSGSSITVTNTRAAGTGVGALQDFDAFGAIIYGGDKVSGEAPTLTLSDTTLQVKAGLKNTGLGLVASNASHPVMNVNNSSVHADGYGAVFDADPTGTSPGTGTSTLNVNNSTIQSDTKAAIWVQQNTRAVINLSGKATRLLAGAGQSALQTDAGSTTAVTVNNADIAGDLVNTGGNTSLTLGNAGSWTGTFTGLTSLTTQAGGQATLTGNSSITGNVSNSGTIALNNGGVGNTLTVNGNYTGNGGALLFNSALAGDSSLTDKLVVKGNAAGTTNVSVTNAGGTGAQTLDGIKLIEVDGTSAAGAFKQQGRIVAGAYDYTLNAHGNSWYLDSRLSPGPVPPVPPKPVIHVVRPEAGSYIANQAASSMFLTTLHDRAGENRYMNTLNTDGSVSSLWLRQVGVHNQFHDGSGQLRTTGNTYVAQLGGDLTQWSSNDRDRFHLGVMAGYGNNHNNTHSTVSGHGSKGSVDGYSVGMYGTWYQNDQADTGAWVDGQLMYSWFNNHVNGEGISEESYKSKGLTASVETGYTFALGESGPQANRTAYFIEPQAQVTWMGVKSGDVTEANGTRVSAEGENNVQTRLGARAFLRGHNQMDSGKDRNFQPFVEVNWLHNTKRNGVVMNGVSLEQAGAVNVGEVKLGVEGQLSRQTALWGNVGQQLGDKGYSNTATMVGIKYSF</sequence>
<dbReference type="GO" id="GO:0019867">
    <property type="term" value="C:outer membrane"/>
    <property type="evidence" value="ECO:0007669"/>
    <property type="project" value="InterPro"/>
</dbReference>
<dbReference type="InterPro" id="IPR036709">
    <property type="entry name" value="Autotransporte_beta_dom_sf"/>
</dbReference>
<dbReference type="Proteomes" id="UP000217979">
    <property type="component" value="Plasmid unnamed"/>
</dbReference>
<organism evidence="2 3">
    <name type="scientific">Cedecea neteri</name>
    <dbReference type="NCBI Taxonomy" id="158822"/>
    <lineage>
        <taxon>Bacteria</taxon>
        <taxon>Pseudomonadati</taxon>
        <taxon>Pseudomonadota</taxon>
        <taxon>Gammaproteobacteria</taxon>
        <taxon>Enterobacterales</taxon>
        <taxon>Enterobacteriaceae</taxon>
        <taxon>Cedecea</taxon>
    </lineage>
</organism>
<dbReference type="RefSeq" id="WP_096754222.1">
    <property type="nucleotide sequence ID" value="NZ_CP023526.1"/>
</dbReference>
<accession>A0A291E661</accession>
<evidence type="ECO:0000313" key="2">
    <source>
        <dbReference type="EMBL" id="ATF95412.1"/>
    </source>
</evidence>